<dbReference type="Proteomes" id="UP001589709">
    <property type="component" value="Unassembled WGS sequence"/>
</dbReference>
<dbReference type="RefSeq" id="WP_381350539.1">
    <property type="nucleotide sequence ID" value="NZ_JBHMCY010000101.1"/>
</dbReference>
<name>A0ABV5NAP5_9ACTN</name>
<feature type="compositionally biased region" description="Basic and acidic residues" evidence="1">
    <location>
        <begin position="80"/>
        <end position="91"/>
    </location>
</feature>
<keyword evidence="3" id="KW-1185">Reference proteome</keyword>
<dbReference type="EMBL" id="JBHMCY010000101">
    <property type="protein sequence ID" value="MFB9467320.1"/>
    <property type="molecule type" value="Genomic_DNA"/>
</dbReference>
<accession>A0ABV5NAP5</accession>
<gene>
    <name evidence="2" type="ORF">ACFF45_32720</name>
</gene>
<proteinExistence type="predicted"/>
<feature type="region of interest" description="Disordered" evidence="1">
    <location>
        <begin position="64"/>
        <end position="91"/>
    </location>
</feature>
<comment type="caution">
    <text evidence="2">The sequence shown here is derived from an EMBL/GenBank/DDBJ whole genome shotgun (WGS) entry which is preliminary data.</text>
</comment>
<reference evidence="2 3" key="1">
    <citation type="submission" date="2024-09" db="EMBL/GenBank/DDBJ databases">
        <authorList>
            <person name="Sun Q."/>
            <person name="Mori K."/>
        </authorList>
    </citation>
    <scope>NUCLEOTIDE SEQUENCE [LARGE SCALE GENOMIC DNA]</scope>
    <source>
        <strain evidence="2 3">JCM 6917</strain>
    </source>
</reference>
<sequence length="91" mass="9686">MPGSVSCGTCVRHRPGVGLPFEAVPVRNSLCASQTAGAVRCLDPCSGHPFAGTRRYVEDAGLAPDGLRAAPEPNARAVRPRPDALPRRRRR</sequence>
<evidence type="ECO:0000313" key="2">
    <source>
        <dbReference type="EMBL" id="MFB9467320.1"/>
    </source>
</evidence>
<organism evidence="2 3">
    <name type="scientific">Streptomyces cinereospinus</name>
    <dbReference type="NCBI Taxonomy" id="285561"/>
    <lineage>
        <taxon>Bacteria</taxon>
        <taxon>Bacillati</taxon>
        <taxon>Actinomycetota</taxon>
        <taxon>Actinomycetes</taxon>
        <taxon>Kitasatosporales</taxon>
        <taxon>Streptomycetaceae</taxon>
        <taxon>Streptomyces</taxon>
    </lineage>
</organism>
<evidence type="ECO:0000313" key="3">
    <source>
        <dbReference type="Proteomes" id="UP001589709"/>
    </source>
</evidence>
<evidence type="ECO:0000256" key="1">
    <source>
        <dbReference type="SAM" id="MobiDB-lite"/>
    </source>
</evidence>
<protein>
    <submittedName>
        <fullName evidence="2">Uncharacterized protein</fullName>
    </submittedName>
</protein>